<evidence type="ECO:0000313" key="3">
    <source>
        <dbReference type="Proteomes" id="UP000297053"/>
    </source>
</evidence>
<evidence type="ECO:0000259" key="1">
    <source>
        <dbReference type="Pfam" id="PF24463"/>
    </source>
</evidence>
<proteinExistence type="predicted"/>
<dbReference type="KEGG" id="halz:E5139_01155"/>
<dbReference type="Proteomes" id="UP000297053">
    <property type="component" value="Chromosome"/>
</dbReference>
<dbReference type="EMBL" id="CP039375">
    <property type="protein sequence ID" value="QCD64306.1"/>
    <property type="molecule type" value="Genomic_DNA"/>
</dbReference>
<dbReference type="Pfam" id="PF24463">
    <property type="entry name" value="DUF7577"/>
    <property type="match status" value="1"/>
</dbReference>
<sequence length="94" mass="10494">MDPLWVGLALLAGLVAIVLWRRRARRQPQRGGRPVLPAQYSSLLQADHSRYPELCSSCGTENTAGYDFCQECGDRLPDGTRARTDVDVSDIFEK</sequence>
<dbReference type="AlphaFoldDB" id="A0A4D6KFQ6"/>
<dbReference type="RefSeq" id="WP_126967069.1">
    <property type="nucleotide sequence ID" value="NZ_CP039375.1"/>
</dbReference>
<accession>A0A4D6KFQ6</accession>
<reference evidence="2 3" key="1">
    <citation type="submission" date="2019-04" db="EMBL/GenBank/DDBJ databases">
        <title>Complete genome sequence of Arthrobacter sp. ZXY-2 associated with effective atrazine degradation and salt adaptation.</title>
        <authorList>
            <person name="Zhao X."/>
        </authorList>
    </citation>
    <scope>NUCLEOTIDE SEQUENCE [LARGE SCALE GENOMIC DNA]</scope>
    <source>
        <strain evidence="3">ZP60</strain>
    </source>
</reference>
<reference evidence="2 3" key="2">
    <citation type="submission" date="2019-04" db="EMBL/GenBank/DDBJ databases">
        <authorList>
            <person name="Yang S."/>
            <person name="Wei W."/>
        </authorList>
    </citation>
    <scope>NUCLEOTIDE SEQUENCE [LARGE SCALE GENOMIC DNA]</scope>
    <source>
        <strain evidence="3">ZP60</strain>
    </source>
</reference>
<name>A0A4D6KFQ6_9EURY</name>
<organism evidence="2 3">
    <name type="scientific">Halomicrobium mukohataei</name>
    <dbReference type="NCBI Taxonomy" id="57705"/>
    <lineage>
        <taxon>Archaea</taxon>
        <taxon>Methanobacteriati</taxon>
        <taxon>Methanobacteriota</taxon>
        <taxon>Stenosarchaea group</taxon>
        <taxon>Halobacteria</taxon>
        <taxon>Halobacteriales</taxon>
        <taxon>Haloarculaceae</taxon>
        <taxon>Halomicrobium</taxon>
    </lineage>
</organism>
<dbReference type="InterPro" id="IPR055999">
    <property type="entry name" value="DUF7577"/>
</dbReference>
<feature type="domain" description="DUF7577" evidence="1">
    <location>
        <begin position="55"/>
        <end position="77"/>
    </location>
</feature>
<protein>
    <submittedName>
        <fullName evidence="2">Zinc ribbon domain-containing protein</fullName>
    </submittedName>
</protein>
<evidence type="ECO:0000313" key="2">
    <source>
        <dbReference type="EMBL" id="QCD64306.1"/>
    </source>
</evidence>
<gene>
    <name evidence="2" type="ORF">E5139_01155</name>
</gene>
<dbReference type="GeneID" id="42177502"/>